<feature type="transmembrane region" description="Helical" evidence="1">
    <location>
        <begin position="67"/>
        <end position="87"/>
    </location>
</feature>
<keyword evidence="1" id="KW-1133">Transmembrane helix</keyword>
<protein>
    <submittedName>
        <fullName evidence="2">Uncharacterized protein</fullName>
    </submittedName>
</protein>
<dbReference type="InParanoid" id="F4REJ8"/>
<dbReference type="EMBL" id="GL883098">
    <property type="protein sequence ID" value="EGG09108.1"/>
    <property type="molecule type" value="Genomic_DNA"/>
</dbReference>
<dbReference type="VEuPathDB" id="FungiDB:MELLADRAFT_104400"/>
<dbReference type="AlphaFoldDB" id="F4REJ8"/>
<keyword evidence="3" id="KW-1185">Reference proteome</keyword>
<gene>
    <name evidence="2" type="ORF">MELLADRAFT_104400</name>
</gene>
<name>F4REJ8_MELLP</name>
<dbReference type="RefSeq" id="XP_007407468.1">
    <property type="nucleotide sequence ID" value="XM_007407406.1"/>
</dbReference>
<evidence type="ECO:0000256" key="1">
    <source>
        <dbReference type="SAM" id="Phobius"/>
    </source>
</evidence>
<sequence>MSTSMTSWPRMISRMSIWKVNSHRRDDDDLPAFNKAWLPNPDQAFLPMNHKQNVRPTASYAIITSKFIYPSFVHVVVILAPLVSGLIKLSADAQSSFEDEGDVMDWIDWPEAQCEYLRQALFGCLDSVLGVAFGENRRRNNSYIYVHLKSIEMWMKSNNRVVIKATR</sequence>
<dbReference type="Proteomes" id="UP000001072">
    <property type="component" value="Unassembled WGS sequence"/>
</dbReference>
<evidence type="ECO:0000313" key="3">
    <source>
        <dbReference type="Proteomes" id="UP000001072"/>
    </source>
</evidence>
<proteinExistence type="predicted"/>
<accession>F4REJ8</accession>
<keyword evidence="1" id="KW-0812">Transmembrane</keyword>
<dbReference type="HOGENOM" id="CLU_1594919_0_0_1"/>
<dbReference type="KEGG" id="mlr:MELLADRAFT_104400"/>
<organism evidence="3">
    <name type="scientific">Melampsora larici-populina (strain 98AG31 / pathotype 3-4-7)</name>
    <name type="common">Poplar leaf rust fungus</name>
    <dbReference type="NCBI Taxonomy" id="747676"/>
    <lineage>
        <taxon>Eukaryota</taxon>
        <taxon>Fungi</taxon>
        <taxon>Dikarya</taxon>
        <taxon>Basidiomycota</taxon>
        <taxon>Pucciniomycotina</taxon>
        <taxon>Pucciniomycetes</taxon>
        <taxon>Pucciniales</taxon>
        <taxon>Melampsoraceae</taxon>
        <taxon>Melampsora</taxon>
    </lineage>
</organism>
<keyword evidence="1" id="KW-0472">Membrane</keyword>
<dbReference type="GeneID" id="18922246"/>
<evidence type="ECO:0000313" key="2">
    <source>
        <dbReference type="EMBL" id="EGG09108.1"/>
    </source>
</evidence>
<reference evidence="3" key="1">
    <citation type="journal article" date="2011" name="Proc. Natl. Acad. Sci. U.S.A.">
        <title>Obligate biotrophy features unraveled by the genomic analysis of rust fungi.</title>
        <authorList>
            <person name="Duplessis S."/>
            <person name="Cuomo C.A."/>
            <person name="Lin Y.-C."/>
            <person name="Aerts A."/>
            <person name="Tisserant E."/>
            <person name="Veneault-Fourrey C."/>
            <person name="Joly D.L."/>
            <person name="Hacquard S."/>
            <person name="Amselem J."/>
            <person name="Cantarel B.L."/>
            <person name="Chiu R."/>
            <person name="Coutinho P.M."/>
            <person name="Feau N."/>
            <person name="Field M."/>
            <person name="Frey P."/>
            <person name="Gelhaye E."/>
            <person name="Goldberg J."/>
            <person name="Grabherr M.G."/>
            <person name="Kodira C.D."/>
            <person name="Kohler A."/>
            <person name="Kuees U."/>
            <person name="Lindquist E.A."/>
            <person name="Lucas S.M."/>
            <person name="Mago R."/>
            <person name="Mauceli E."/>
            <person name="Morin E."/>
            <person name="Murat C."/>
            <person name="Pangilinan J.L."/>
            <person name="Park R."/>
            <person name="Pearson M."/>
            <person name="Quesneville H."/>
            <person name="Rouhier N."/>
            <person name="Sakthikumar S."/>
            <person name="Salamov A.A."/>
            <person name="Schmutz J."/>
            <person name="Selles B."/>
            <person name="Shapiro H."/>
            <person name="Tanguay P."/>
            <person name="Tuskan G.A."/>
            <person name="Henrissat B."/>
            <person name="Van de Peer Y."/>
            <person name="Rouze P."/>
            <person name="Ellis J.G."/>
            <person name="Dodds P.N."/>
            <person name="Schein J.E."/>
            <person name="Zhong S."/>
            <person name="Hamelin R.C."/>
            <person name="Grigoriev I.V."/>
            <person name="Szabo L.J."/>
            <person name="Martin F."/>
        </authorList>
    </citation>
    <scope>NUCLEOTIDE SEQUENCE [LARGE SCALE GENOMIC DNA]</scope>
    <source>
        <strain evidence="3">98AG31 / pathotype 3-4-7</strain>
    </source>
</reference>